<keyword evidence="2 5" id="KW-0326">Glycosidase</keyword>
<evidence type="ECO:0000313" key="6">
    <source>
        <dbReference type="Proteomes" id="UP000546701"/>
    </source>
</evidence>
<reference evidence="5 6" key="1">
    <citation type="submission" date="2020-08" db="EMBL/GenBank/DDBJ databases">
        <title>Genomic Encyclopedia of Type Strains, Phase IV (KMG-IV): sequencing the most valuable type-strain genomes for metagenomic binning, comparative biology and taxonomic classification.</title>
        <authorList>
            <person name="Goeker M."/>
        </authorList>
    </citation>
    <scope>NUCLEOTIDE SEQUENCE [LARGE SCALE GENOMIC DNA]</scope>
    <source>
        <strain evidence="5 6">DSM 103336</strain>
    </source>
</reference>
<dbReference type="PANTHER" id="PTHR46959:SF2">
    <property type="entry name" value="SULFOQUINOVOSIDASE"/>
    <property type="match status" value="1"/>
</dbReference>
<dbReference type="Gene3D" id="2.60.40.1180">
    <property type="entry name" value="Golgi alpha-mannosidase II"/>
    <property type="match status" value="1"/>
</dbReference>
<dbReference type="SUPFAM" id="SSF51445">
    <property type="entry name" value="(Trans)glycosidases"/>
    <property type="match status" value="1"/>
</dbReference>
<name>A0A7W9BU67_9SPHN</name>
<dbReference type="NCBIfam" id="NF007746">
    <property type="entry name" value="PRK10426.1"/>
    <property type="match status" value="1"/>
</dbReference>
<dbReference type="CDD" id="cd14752">
    <property type="entry name" value="GH31_N"/>
    <property type="match status" value="1"/>
</dbReference>
<dbReference type="InterPro" id="IPR048395">
    <property type="entry name" value="Glyco_hydro_31_C"/>
</dbReference>
<dbReference type="Pfam" id="PF01055">
    <property type="entry name" value="Glyco_hydro_31_2nd"/>
    <property type="match status" value="1"/>
</dbReference>
<dbReference type="Gene3D" id="3.20.20.80">
    <property type="entry name" value="Glycosidases"/>
    <property type="match status" value="1"/>
</dbReference>
<dbReference type="InterPro" id="IPR011013">
    <property type="entry name" value="Gal_mutarotase_sf_dom"/>
</dbReference>
<comment type="similarity">
    <text evidence="1 2">Belongs to the glycosyl hydrolase 31 family.</text>
</comment>
<dbReference type="SUPFAM" id="SSF74650">
    <property type="entry name" value="Galactose mutarotase-like"/>
    <property type="match status" value="1"/>
</dbReference>
<dbReference type="GO" id="GO:0030246">
    <property type="term" value="F:carbohydrate binding"/>
    <property type="evidence" value="ECO:0007669"/>
    <property type="project" value="InterPro"/>
</dbReference>
<evidence type="ECO:0000259" key="3">
    <source>
        <dbReference type="Pfam" id="PF01055"/>
    </source>
</evidence>
<accession>A0A7W9BU67</accession>
<evidence type="ECO:0000259" key="4">
    <source>
        <dbReference type="Pfam" id="PF21365"/>
    </source>
</evidence>
<feature type="domain" description="Glycosyl hydrolase family 31 C-terminal" evidence="4">
    <location>
        <begin position="574"/>
        <end position="659"/>
    </location>
</feature>
<sequence>MTVVRLIPAGDGFDLMAGDALLLHHRPASPALFVGTGTADVDAYRGNYVLSDRLDARIPLTHSTIDSTPAGAVIWLAASAGTPPLLRIAVDDAGLALTALDPALNRFWLRCVAEPGERLWGGGEQLSYFDMAGRRFPLWTSEPGVGRDKSTQMTFQCDRDGRSGGDYWNTNYPQPTYVSSRRYALHLDTTAYSCFDFRDPAFHELEAWEVPARIELFAADRFAAIVGQLSTRFGRQPRLPAWSYEGAILGLKQGVESFARMEAMIAAGAVVSGLWCEDWVGLRVTSFGKRLFWDWKANETRYPHLREWIAALADRGIRFLGYVNPYLAIDGSLYGEARAAGYLALRQDADEPYIVDFGEFDCGVVDFTNPAAADWFADRVIGREMLDYGLSGWMADFGEYLPTDVRLHDGTDGMLAHNAWPTIWAEVNARAIASRDRTGDALFFMRAGFTGVGAHCPLLWAGDQCVDFSRHDGIGTVIRAALSSGMMGNAYHHSDLGGYTSLYGNVRTPELLMRWSELCAFTPVMRSHEGNRPDDNLQLDGDPTVLAHFAAMTRVHAALASYVATLCDEAAKTGLPVQRPLMLDWQDDPDCWGIETQYGYGRDMIVAPVIEPDRDRWTAYLPAGATWVHLWSGTQHDGGRTVEVDAPPGRPPVFWRAGSPHAGLFAAIGDMA</sequence>
<feature type="domain" description="Glycoside hydrolase family 31 TIM barrel" evidence="3">
    <location>
        <begin position="290"/>
        <end position="565"/>
    </location>
</feature>
<dbReference type="OrthoDB" id="176168at2"/>
<dbReference type="InterPro" id="IPR052990">
    <property type="entry name" value="Sulfoquinovosidase_GH31"/>
</dbReference>
<dbReference type="InterPro" id="IPR013780">
    <property type="entry name" value="Glyco_hydro_b"/>
</dbReference>
<dbReference type="InterPro" id="IPR000322">
    <property type="entry name" value="Glyco_hydro_31_TIM"/>
</dbReference>
<dbReference type="RefSeq" id="WP_157176324.1">
    <property type="nucleotide sequence ID" value="NZ_BMJP01000004.1"/>
</dbReference>
<dbReference type="GO" id="GO:0004558">
    <property type="term" value="F:alpha-1,4-glucosidase activity"/>
    <property type="evidence" value="ECO:0007669"/>
    <property type="project" value="UniProtKB-EC"/>
</dbReference>
<comment type="caution">
    <text evidence="5">The sequence shown here is derived from an EMBL/GenBank/DDBJ whole genome shotgun (WGS) entry which is preliminary data.</text>
</comment>
<dbReference type="EMBL" id="JACIJR010000006">
    <property type="protein sequence ID" value="MBB5730183.1"/>
    <property type="molecule type" value="Genomic_DNA"/>
</dbReference>
<dbReference type="CDD" id="cd06594">
    <property type="entry name" value="GH31_glucosidase_YihQ"/>
    <property type="match status" value="1"/>
</dbReference>
<dbReference type="AlphaFoldDB" id="A0A7W9BU67"/>
<dbReference type="PANTHER" id="PTHR46959">
    <property type="entry name" value="SULFOQUINOVOSIDASE"/>
    <property type="match status" value="1"/>
</dbReference>
<keyword evidence="2 5" id="KW-0378">Hydrolase</keyword>
<evidence type="ECO:0000256" key="2">
    <source>
        <dbReference type="RuleBase" id="RU361185"/>
    </source>
</evidence>
<protein>
    <submittedName>
        <fullName evidence="5">Alpha-glucosidase</fullName>
        <ecNumber evidence="5">3.2.1.20</ecNumber>
    </submittedName>
</protein>
<dbReference type="InterPro" id="IPR044112">
    <property type="entry name" value="YihQ_TIM-like"/>
</dbReference>
<dbReference type="SUPFAM" id="SSF51011">
    <property type="entry name" value="Glycosyl hydrolase domain"/>
    <property type="match status" value="1"/>
</dbReference>
<proteinExistence type="inferred from homology"/>
<dbReference type="Pfam" id="PF21365">
    <property type="entry name" value="Glyco_hydro_31_3rd"/>
    <property type="match status" value="1"/>
</dbReference>
<dbReference type="EC" id="3.2.1.20" evidence="5"/>
<organism evidence="5 6">
    <name type="scientific">Sphingomonas prati</name>
    <dbReference type="NCBI Taxonomy" id="1843237"/>
    <lineage>
        <taxon>Bacteria</taxon>
        <taxon>Pseudomonadati</taxon>
        <taxon>Pseudomonadota</taxon>
        <taxon>Alphaproteobacteria</taxon>
        <taxon>Sphingomonadales</taxon>
        <taxon>Sphingomonadaceae</taxon>
        <taxon>Sphingomonas</taxon>
    </lineage>
</organism>
<evidence type="ECO:0000256" key="1">
    <source>
        <dbReference type="ARBA" id="ARBA00007806"/>
    </source>
</evidence>
<dbReference type="InterPro" id="IPR017853">
    <property type="entry name" value="GH"/>
</dbReference>
<dbReference type="Proteomes" id="UP000546701">
    <property type="component" value="Unassembled WGS sequence"/>
</dbReference>
<gene>
    <name evidence="5" type="ORF">FHS99_002681</name>
</gene>
<evidence type="ECO:0000313" key="5">
    <source>
        <dbReference type="EMBL" id="MBB5730183.1"/>
    </source>
</evidence>
<keyword evidence="6" id="KW-1185">Reference proteome</keyword>
<dbReference type="Gene3D" id="2.60.40.1760">
    <property type="entry name" value="glycosyl hydrolase (family 31)"/>
    <property type="match status" value="1"/>
</dbReference>
<dbReference type="GO" id="GO:0005975">
    <property type="term" value="P:carbohydrate metabolic process"/>
    <property type="evidence" value="ECO:0007669"/>
    <property type="project" value="InterPro"/>
</dbReference>